<evidence type="ECO:0000256" key="4">
    <source>
        <dbReference type="SAM" id="MobiDB-lite"/>
    </source>
</evidence>
<protein>
    <submittedName>
        <fullName evidence="6">DNA replication factor Cdt1-like</fullName>
    </submittedName>
</protein>
<dbReference type="PANTHER" id="PTHR28637">
    <property type="entry name" value="DNA REPLICATION FACTOR CDT1"/>
    <property type="match status" value="1"/>
</dbReference>
<name>A0AAV4GZI0_9GAST</name>
<sequence length="527" mass="58637">MAMRESQEAEKEPEGQTGKNFLIRLVSEVESPDLPVSPLAMTPERSSDSDSTTSEPQDKAPSLESCSPKLKNLSQKLKGLSKMNGKALKNRLKQNGKLEDVKQKLDSLQKALDKTEGAKAAKDEVDGEIILDKDTSKDEEIVPAYQRFEHLAKKGVPSLTLPFSYKALEGQFQAMDSVVSMLHNRSEMCTYSKLKAAVQNFTKKNFEEKTVGQIKTVAPDAYIFRQEKNVCTKDSKKGYTLTVEADLSKEVPASPEEKVSRTPEGKPVFTASALINRKKHFHNSLLGLVMKYHKTFLASLSPPLNIPDSKITRWHPKFQLDKVPDINPSPLPQPPEVLVYHSAKDVLNAQRGRLNPRVEEALAKVAEENKKVAASAVPPASKVTSESQVSSSASSPSMKGIPPALLAKIRAKEALKMEAALTRDPAEDNKTKMMSHLPEMIRIIRSYFITEKKPALPLEAIYKKLEDSYRSGISRKDVEQHVKLMTELVPELVSVVEITRGAFLKLDRNVDTQIVSNKIMNIIKSRK</sequence>
<keyword evidence="7" id="KW-1185">Reference proteome</keyword>
<dbReference type="GO" id="GO:0005634">
    <property type="term" value="C:nucleus"/>
    <property type="evidence" value="ECO:0007669"/>
    <property type="project" value="TreeGrafter"/>
</dbReference>
<feature type="compositionally biased region" description="Basic and acidic residues" evidence="4">
    <location>
        <begin position="1"/>
        <end position="14"/>
    </location>
</feature>
<keyword evidence="3" id="KW-0175">Coiled coil</keyword>
<accession>A0AAV4GZI0</accession>
<comment type="similarity">
    <text evidence="1">Belongs to the Cdt1 family.</text>
</comment>
<dbReference type="SUPFAM" id="SSF46785">
    <property type="entry name" value="Winged helix' DNA-binding domain"/>
    <property type="match status" value="1"/>
</dbReference>
<dbReference type="InterPro" id="IPR032054">
    <property type="entry name" value="Cdt1_C"/>
</dbReference>
<organism evidence="6 7">
    <name type="scientific">Elysia marginata</name>
    <dbReference type="NCBI Taxonomy" id="1093978"/>
    <lineage>
        <taxon>Eukaryota</taxon>
        <taxon>Metazoa</taxon>
        <taxon>Spiralia</taxon>
        <taxon>Lophotrochozoa</taxon>
        <taxon>Mollusca</taxon>
        <taxon>Gastropoda</taxon>
        <taxon>Heterobranchia</taxon>
        <taxon>Euthyneura</taxon>
        <taxon>Panpulmonata</taxon>
        <taxon>Sacoglossa</taxon>
        <taxon>Placobranchoidea</taxon>
        <taxon>Plakobranchidae</taxon>
        <taxon>Elysia</taxon>
    </lineage>
</organism>
<dbReference type="GO" id="GO:0030174">
    <property type="term" value="P:regulation of DNA-templated DNA replication initiation"/>
    <property type="evidence" value="ECO:0007669"/>
    <property type="project" value="InterPro"/>
</dbReference>
<dbReference type="CDD" id="cd08674">
    <property type="entry name" value="Cdt1_m"/>
    <property type="match status" value="1"/>
</dbReference>
<evidence type="ECO:0000256" key="3">
    <source>
        <dbReference type="SAM" id="Coils"/>
    </source>
</evidence>
<dbReference type="PANTHER" id="PTHR28637:SF1">
    <property type="entry name" value="DNA REPLICATION FACTOR CDT1"/>
    <property type="match status" value="1"/>
</dbReference>
<dbReference type="InterPro" id="IPR045173">
    <property type="entry name" value="Cdt1"/>
</dbReference>
<dbReference type="CDD" id="cd08767">
    <property type="entry name" value="Cdt1_c"/>
    <property type="match status" value="1"/>
</dbReference>
<evidence type="ECO:0000313" key="6">
    <source>
        <dbReference type="EMBL" id="GFR90348.1"/>
    </source>
</evidence>
<dbReference type="AlphaFoldDB" id="A0AAV4GZI0"/>
<keyword evidence="2" id="KW-0131">Cell cycle</keyword>
<evidence type="ECO:0000256" key="2">
    <source>
        <dbReference type="ARBA" id="ARBA00023306"/>
    </source>
</evidence>
<dbReference type="InterPro" id="IPR038090">
    <property type="entry name" value="Cdt1_C_WH_dom_sf"/>
</dbReference>
<proteinExistence type="inferred from homology"/>
<dbReference type="GO" id="GO:0000076">
    <property type="term" value="P:DNA replication checkpoint signaling"/>
    <property type="evidence" value="ECO:0007669"/>
    <property type="project" value="TreeGrafter"/>
</dbReference>
<evidence type="ECO:0000256" key="1">
    <source>
        <dbReference type="ARBA" id="ARBA00008356"/>
    </source>
</evidence>
<dbReference type="InterPro" id="IPR036390">
    <property type="entry name" value="WH_DNA-bd_sf"/>
</dbReference>
<evidence type="ECO:0000259" key="5">
    <source>
        <dbReference type="SMART" id="SM01075"/>
    </source>
</evidence>
<dbReference type="Gene3D" id="1.10.10.1420">
    <property type="entry name" value="DNA replication factor Cdt1, C-terminal WH domain"/>
    <property type="match status" value="1"/>
</dbReference>
<dbReference type="GO" id="GO:0070182">
    <property type="term" value="F:DNA polymerase binding"/>
    <property type="evidence" value="ECO:0007669"/>
    <property type="project" value="TreeGrafter"/>
</dbReference>
<dbReference type="EMBL" id="BMAT01001684">
    <property type="protein sequence ID" value="GFR90348.1"/>
    <property type="molecule type" value="Genomic_DNA"/>
</dbReference>
<feature type="domain" description="CDT1 Geminin-binding" evidence="5">
    <location>
        <begin position="161"/>
        <end position="333"/>
    </location>
</feature>
<dbReference type="Pfam" id="PF16679">
    <property type="entry name" value="CDT1_C"/>
    <property type="match status" value="1"/>
</dbReference>
<dbReference type="Proteomes" id="UP000762676">
    <property type="component" value="Unassembled WGS sequence"/>
</dbReference>
<dbReference type="GO" id="GO:0003677">
    <property type="term" value="F:DNA binding"/>
    <property type="evidence" value="ECO:0007669"/>
    <property type="project" value="InterPro"/>
</dbReference>
<comment type="caution">
    <text evidence="6">The sequence shown here is derived from an EMBL/GenBank/DDBJ whole genome shotgun (WGS) entry which is preliminary data.</text>
</comment>
<evidence type="ECO:0000313" key="7">
    <source>
        <dbReference type="Proteomes" id="UP000762676"/>
    </source>
</evidence>
<feature type="region of interest" description="Disordered" evidence="4">
    <location>
        <begin position="373"/>
        <end position="397"/>
    </location>
</feature>
<feature type="coiled-coil region" evidence="3">
    <location>
        <begin position="91"/>
        <end position="118"/>
    </location>
</feature>
<feature type="region of interest" description="Disordered" evidence="4">
    <location>
        <begin position="1"/>
        <end position="79"/>
    </location>
</feature>
<dbReference type="GO" id="GO:0071163">
    <property type="term" value="P:DNA replication preinitiation complex assembly"/>
    <property type="evidence" value="ECO:0007669"/>
    <property type="project" value="InterPro"/>
</dbReference>
<dbReference type="Pfam" id="PF08839">
    <property type="entry name" value="CDT1"/>
    <property type="match status" value="1"/>
</dbReference>
<dbReference type="InterPro" id="IPR014939">
    <property type="entry name" value="CDT1_Gemini-bd-like"/>
</dbReference>
<gene>
    <name evidence="6" type="ORF">ElyMa_000815600</name>
</gene>
<reference evidence="6 7" key="1">
    <citation type="journal article" date="2021" name="Elife">
        <title>Chloroplast acquisition without the gene transfer in kleptoplastic sea slugs, Plakobranchus ocellatus.</title>
        <authorList>
            <person name="Maeda T."/>
            <person name="Takahashi S."/>
            <person name="Yoshida T."/>
            <person name="Shimamura S."/>
            <person name="Takaki Y."/>
            <person name="Nagai Y."/>
            <person name="Toyoda A."/>
            <person name="Suzuki Y."/>
            <person name="Arimoto A."/>
            <person name="Ishii H."/>
            <person name="Satoh N."/>
            <person name="Nishiyama T."/>
            <person name="Hasebe M."/>
            <person name="Maruyama T."/>
            <person name="Minagawa J."/>
            <person name="Obokata J."/>
            <person name="Shigenobu S."/>
        </authorList>
    </citation>
    <scope>NUCLEOTIDE SEQUENCE [LARGE SCALE GENOMIC DNA]</scope>
</reference>
<dbReference type="GO" id="GO:0000278">
    <property type="term" value="P:mitotic cell cycle"/>
    <property type="evidence" value="ECO:0007669"/>
    <property type="project" value="TreeGrafter"/>
</dbReference>
<dbReference type="SMART" id="SM01075">
    <property type="entry name" value="CDT1"/>
    <property type="match status" value="1"/>
</dbReference>